<feature type="compositionally biased region" description="Low complexity" evidence="1">
    <location>
        <begin position="163"/>
        <end position="194"/>
    </location>
</feature>
<evidence type="ECO:0000256" key="1">
    <source>
        <dbReference type="SAM" id="MobiDB-lite"/>
    </source>
</evidence>
<dbReference type="AlphaFoldDB" id="A0AAN6ZMV1"/>
<feature type="region of interest" description="Disordered" evidence="1">
    <location>
        <begin position="402"/>
        <end position="456"/>
    </location>
</feature>
<comment type="caution">
    <text evidence="3">The sequence shown here is derived from an EMBL/GenBank/DDBJ whole genome shotgun (WGS) entry which is preliminary data.</text>
</comment>
<keyword evidence="2" id="KW-0472">Membrane</keyword>
<evidence type="ECO:0000313" key="4">
    <source>
        <dbReference type="Proteomes" id="UP001302676"/>
    </source>
</evidence>
<evidence type="ECO:0000256" key="2">
    <source>
        <dbReference type="SAM" id="Phobius"/>
    </source>
</evidence>
<keyword evidence="4" id="KW-1185">Reference proteome</keyword>
<name>A0AAN6ZMV1_9PEZI</name>
<keyword evidence="2" id="KW-1133">Transmembrane helix</keyword>
<dbReference type="RefSeq" id="XP_062637109.1">
    <property type="nucleotide sequence ID" value="XM_062783791.1"/>
</dbReference>
<feature type="compositionally biased region" description="Polar residues" evidence="1">
    <location>
        <begin position="195"/>
        <end position="209"/>
    </location>
</feature>
<keyword evidence="2" id="KW-0812">Transmembrane</keyword>
<feature type="transmembrane region" description="Helical" evidence="2">
    <location>
        <begin position="289"/>
        <end position="312"/>
    </location>
</feature>
<sequence length="522" mass="54430">MASQGGAEDASGPSLFQARSTRHNHNHFQHDDLVYTHNHNHQIRHHRQHHRLHPTEVDAAASQHIRSPPKREGDLEGPPVVVFQTVSVVHYLDARGAVTSVGTLTSTPTPGNPVGPPDLLDPVAPILSALPAAVSAVLTGIGAVLPSVSFSGLLPDPTDGAPSSTTSAETETTVSTSSSETSTSTHSTTTTTASFPSLTGAKNSSSTHHPTLFGNHTAGIFSNHTRAKSFASSRSTTLWTTPTIANTPAIATAPGGPATIDAVPSTTVAPAPVPDPQHSSTLPPETRNAVVGGVVGSVAAISLIVLALLYLLKWKKQRGGGIMLLGDNDPRSRGRGLGSPDPSSPGGGGRTMAERTTGAFTIPAALARLSGKRAIGAAPPEPESQERGFYRVSGRKLVSVLESGGDGYTEPQPREHRPHDSVGSGSPSRYRDSNPFSDSASIGTDNNDTHLQLGTPMRPVSGVPIYRDGAHRTPVQQHGPYSADIRSSVFPMTSPFADDADHSITSIASRGSGSRFLEEDTL</sequence>
<feature type="compositionally biased region" description="Polar residues" evidence="1">
    <location>
        <begin position="434"/>
        <end position="452"/>
    </location>
</feature>
<feature type="region of interest" description="Disordered" evidence="1">
    <location>
        <begin position="156"/>
        <end position="211"/>
    </location>
</feature>
<accession>A0AAN6ZMV1</accession>
<protein>
    <submittedName>
        <fullName evidence="3">Uncharacterized protein</fullName>
    </submittedName>
</protein>
<reference evidence="3" key="2">
    <citation type="submission" date="2023-05" db="EMBL/GenBank/DDBJ databases">
        <authorList>
            <consortium name="Lawrence Berkeley National Laboratory"/>
            <person name="Steindorff A."/>
            <person name="Hensen N."/>
            <person name="Bonometti L."/>
            <person name="Westerberg I."/>
            <person name="Brannstrom I.O."/>
            <person name="Guillou S."/>
            <person name="Cros-Aarteil S."/>
            <person name="Calhoun S."/>
            <person name="Haridas S."/>
            <person name="Kuo A."/>
            <person name="Mondo S."/>
            <person name="Pangilinan J."/>
            <person name="Riley R."/>
            <person name="Labutti K."/>
            <person name="Andreopoulos B."/>
            <person name="Lipzen A."/>
            <person name="Chen C."/>
            <person name="Yanf M."/>
            <person name="Daum C."/>
            <person name="Ng V."/>
            <person name="Clum A."/>
            <person name="Ohm R."/>
            <person name="Martin F."/>
            <person name="Silar P."/>
            <person name="Natvig D."/>
            <person name="Lalanne C."/>
            <person name="Gautier V."/>
            <person name="Ament-Velasquez S.L."/>
            <person name="Kruys A."/>
            <person name="Hutchinson M.I."/>
            <person name="Powell A.J."/>
            <person name="Barry K."/>
            <person name="Miller A.N."/>
            <person name="Grigoriev I.V."/>
            <person name="Debuchy R."/>
            <person name="Gladieux P."/>
            <person name="Thoren M.H."/>
            <person name="Johannesson H."/>
        </authorList>
    </citation>
    <scope>NUCLEOTIDE SEQUENCE</scope>
    <source>
        <strain evidence="3">CBS 141.50</strain>
    </source>
</reference>
<dbReference type="Proteomes" id="UP001302676">
    <property type="component" value="Unassembled WGS sequence"/>
</dbReference>
<organism evidence="3 4">
    <name type="scientific">Dichotomopilus funicola</name>
    <dbReference type="NCBI Taxonomy" id="1934379"/>
    <lineage>
        <taxon>Eukaryota</taxon>
        <taxon>Fungi</taxon>
        <taxon>Dikarya</taxon>
        <taxon>Ascomycota</taxon>
        <taxon>Pezizomycotina</taxon>
        <taxon>Sordariomycetes</taxon>
        <taxon>Sordariomycetidae</taxon>
        <taxon>Sordariales</taxon>
        <taxon>Chaetomiaceae</taxon>
        <taxon>Dichotomopilus</taxon>
    </lineage>
</organism>
<feature type="region of interest" description="Disordered" evidence="1">
    <location>
        <begin position="247"/>
        <end position="285"/>
    </location>
</feature>
<evidence type="ECO:0000313" key="3">
    <source>
        <dbReference type="EMBL" id="KAK4143738.1"/>
    </source>
</evidence>
<dbReference type="GeneID" id="87820404"/>
<feature type="compositionally biased region" description="Low complexity" evidence="1">
    <location>
        <begin position="247"/>
        <end position="270"/>
    </location>
</feature>
<gene>
    <name evidence="3" type="ORF">C8A04DRAFT_37162</name>
</gene>
<feature type="region of interest" description="Disordered" evidence="1">
    <location>
        <begin position="325"/>
        <end position="354"/>
    </location>
</feature>
<dbReference type="EMBL" id="MU853583">
    <property type="protein sequence ID" value="KAK4143738.1"/>
    <property type="molecule type" value="Genomic_DNA"/>
</dbReference>
<reference evidence="3" key="1">
    <citation type="journal article" date="2023" name="Mol. Phylogenet. Evol.">
        <title>Genome-scale phylogeny and comparative genomics of the fungal order Sordariales.</title>
        <authorList>
            <person name="Hensen N."/>
            <person name="Bonometti L."/>
            <person name="Westerberg I."/>
            <person name="Brannstrom I.O."/>
            <person name="Guillou S."/>
            <person name="Cros-Aarteil S."/>
            <person name="Calhoun S."/>
            <person name="Haridas S."/>
            <person name="Kuo A."/>
            <person name="Mondo S."/>
            <person name="Pangilinan J."/>
            <person name="Riley R."/>
            <person name="LaButti K."/>
            <person name="Andreopoulos B."/>
            <person name="Lipzen A."/>
            <person name="Chen C."/>
            <person name="Yan M."/>
            <person name="Daum C."/>
            <person name="Ng V."/>
            <person name="Clum A."/>
            <person name="Steindorff A."/>
            <person name="Ohm R.A."/>
            <person name="Martin F."/>
            <person name="Silar P."/>
            <person name="Natvig D.O."/>
            <person name="Lalanne C."/>
            <person name="Gautier V."/>
            <person name="Ament-Velasquez S.L."/>
            <person name="Kruys A."/>
            <person name="Hutchinson M.I."/>
            <person name="Powell A.J."/>
            <person name="Barry K."/>
            <person name="Miller A.N."/>
            <person name="Grigoriev I.V."/>
            <person name="Debuchy R."/>
            <person name="Gladieux P."/>
            <person name="Hiltunen Thoren M."/>
            <person name="Johannesson H."/>
        </authorList>
    </citation>
    <scope>NUCLEOTIDE SEQUENCE</scope>
    <source>
        <strain evidence="3">CBS 141.50</strain>
    </source>
</reference>
<proteinExistence type="predicted"/>